<name>A0A7V1LZI0_CALAY</name>
<dbReference type="Proteomes" id="UP000886005">
    <property type="component" value="Unassembled WGS sequence"/>
</dbReference>
<dbReference type="EMBL" id="DRLD01000205">
    <property type="protein sequence ID" value="HED10484.1"/>
    <property type="molecule type" value="Genomic_DNA"/>
</dbReference>
<dbReference type="InterPro" id="IPR016181">
    <property type="entry name" value="Acyl_CoA_acyltransferase"/>
</dbReference>
<dbReference type="SUPFAM" id="SSF55729">
    <property type="entry name" value="Acyl-CoA N-acyltransferases (Nat)"/>
    <property type="match status" value="1"/>
</dbReference>
<evidence type="ECO:0000313" key="1">
    <source>
        <dbReference type="EMBL" id="HED10484.1"/>
    </source>
</evidence>
<dbReference type="AlphaFoldDB" id="A0A7V1LZI0"/>
<comment type="caution">
    <text evidence="1">The sequence shown here is derived from an EMBL/GenBank/DDBJ whole genome shotgun (WGS) entry which is preliminary data.</text>
</comment>
<proteinExistence type="predicted"/>
<accession>A0A7V1LZI0</accession>
<protein>
    <submittedName>
        <fullName evidence="1">GNAT family N-acetyltransferase</fullName>
    </submittedName>
</protein>
<organism evidence="1">
    <name type="scientific">Caldithrix abyssi</name>
    <dbReference type="NCBI Taxonomy" id="187145"/>
    <lineage>
        <taxon>Bacteria</taxon>
        <taxon>Pseudomonadati</taxon>
        <taxon>Calditrichota</taxon>
        <taxon>Calditrichia</taxon>
        <taxon>Calditrichales</taxon>
        <taxon>Calditrichaceae</taxon>
        <taxon>Caldithrix</taxon>
    </lineage>
</organism>
<dbReference type="Gene3D" id="3.40.630.30">
    <property type="match status" value="1"/>
</dbReference>
<gene>
    <name evidence="1" type="ORF">ENJ10_07330</name>
</gene>
<reference evidence="1" key="1">
    <citation type="journal article" date="2020" name="mSystems">
        <title>Genome- and Community-Level Interaction Insights into Carbon Utilization and Element Cycling Functions of Hydrothermarchaeota in Hydrothermal Sediment.</title>
        <authorList>
            <person name="Zhou Z."/>
            <person name="Liu Y."/>
            <person name="Xu W."/>
            <person name="Pan J."/>
            <person name="Luo Z.H."/>
            <person name="Li M."/>
        </authorList>
    </citation>
    <scope>NUCLEOTIDE SEQUENCE [LARGE SCALE GENOMIC DNA]</scope>
    <source>
        <strain evidence="1">HyVt-456</strain>
    </source>
</reference>
<sequence length="355" mass="42042">MAYSVKVADLEKERHIMVTILENNRNVPGFDFNKRFEWIYLNNPTGKARAWIIWDEDKNIPVGFTGVFPRKAYVDGREYTVWNCGDFSIEKKYRTLGVAVKLRKAAREAVNNDEVPFLYAHPNERMEVIHLRSGHKKIAQMKRYALPFRVNRVLQAYLKNELLARMAAKPINFILSLKYRFSTFLGLSGKLHDQIQVDERHAYLFEYMKKRFRVIGDRSVEFINWKFAANPNRQYQQFDMFYKSNLVGTVFFTRKNDVIHIIDILIDDFDRFAGQLFRMFINYIRPAYKRRIVSLSFILQEYNPFVPVLEELGFRFRDDATSAVICYTSAEKHPELEPVLYDGRNWFMTVGDRDA</sequence>